<dbReference type="GO" id="GO:0016747">
    <property type="term" value="F:acyltransferase activity, transferring groups other than amino-acyl groups"/>
    <property type="evidence" value="ECO:0007669"/>
    <property type="project" value="InterPro"/>
</dbReference>
<feature type="domain" description="N-acetyltransferase" evidence="3">
    <location>
        <begin position="1"/>
        <end position="140"/>
    </location>
</feature>
<evidence type="ECO:0000313" key="5">
    <source>
        <dbReference type="Proteomes" id="UP000656077"/>
    </source>
</evidence>
<dbReference type="InterPro" id="IPR000182">
    <property type="entry name" value="GNAT_dom"/>
</dbReference>
<dbReference type="Proteomes" id="UP000656077">
    <property type="component" value="Unassembled WGS sequence"/>
</dbReference>
<keyword evidence="1" id="KW-0808">Transferase</keyword>
<evidence type="ECO:0000256" key="2">
    <source>
        <dbReference type="ARBA" id="ARBA00023315"/>
    </source>
</evidence>
<dbReference type="AlphaFoldDB" id="A0A964RLU5"/>
<evidence type="ECO:0000256" key="1">
    <source>
        <dbReference type="ARBA" id="ARBA00022679"/>
    </source>
</evidence>
<evidence type="ECO:0000259" key="3">
    <source>
        <dbReference type="PROSITE" id="PS51186"/>
    </source>
</evidence>
<name>A0A964RLU5_9CLOT</name>
<organism evidence="4 5">
    <name type="scientific">Clostridium chromiireducens</name>
    <dbReference type="NCBI Taxonomy" id="225345"/>
    <lineage>
        <taxon>Bacteria</taxon>
        <taxon>Bacillati</taxon>
        <taxon>Bacillota</taxon>
        <taxon>Clostridia</taxon>
        <taxon>Eubacteriales</taxon>
        <taxon>Clostridiaceae</taxon>
        <taxon>Clostridium</taxon>
    </lineage>
</organism>
<dbReference type="PROSITE" id="PS51186">
    <property type="entry name" value="GNAT"/>
    <property type="match status" value="1"/>
</dbReference>
<dbReference type="CDD" id="cd04301">
    <property type="entry name" value="NAT_SF"/>
    <property type="match status" value="1"/>
</dbReference>
<sequence length="140" mass="16310">MYSIKESSKDEEDLVWSGIIEYNSSKLPLKSEIPFTSINRVMSDPSGQVIGGINCELNYYWNTLYIDMLWIKEKYRKSGHGSKLLNEVEIIAKEQGCYLAHLETMDFQAKDFYTKNGYEVFGELDNVPLGHKRYYMKKVL</sequence>
<dbReference type="Gene3D" id="3.40.630.30">
    <property type="match status" value="1"/>
</dbReference>
<protein>
    <submittedName>
        <fullName evidence="4">GNAT family N-acetyltransferase</fullName>
    </submittedName>
</protein>
<reference evidence="4" key="1">
    <citation type="submission" date="2019-12" db="EMBL/GenBank/DDBJ databases">
        <title>Microbes associate with the intestines of laboratory mice.</title>
        <authorList>
            <person name="Navarre W."/>
            <person name="Wong E."/>
        </authorList>
    </citation>
    <scope>NUCLEOTIDE SEQUENCE</scope>
    <source>
        <strain evidence="4">NM79_F5</strain>
    </source>
</reference>
<gene>
    <name evidence="4" type="ORF">GKZ28_09760</name>
</gene>
<accession>A0A964RLU5</accession>
<comment type="caution">
    <text evidence="4">The sequence shown here is derived from an EMBL/GenBank/DDBJ whole genome shotgun (WGS) entry which is preliminary data.</text>
</comment>
<dbReference type="RefSeq" id="WP_160359027.1">
    <property type="nucleotide sequence ID" value="NZ_WSRQ01000012.1"/>
</dbReference>
<dbReference type="PANTHER" id="PTHR42919">
    <property type="entry name" value="N-ALPHA-ACETYLTRANSFERASE"/>
    <property type="match status" value="1"/>
</dbReference>
<keyword evidence="2" id="KW-0012">Acyltransferase</keyword>
<dbReference type="SUPFAM" id="SSF55729">
    <property type="entry name" value="Acyl-CoA N-acyltransferases (Nat)"/>
    <property type="match status" value="1"/>
</dbReference>
<dbReference type="InterPro" id="IPR051556">
    <property type="entry name" value="N-term/lysine_N-AcTrnsfr"/>
</dbReference>
<dbReference type="InterPro" id="IPR016181">
    <property type="entry name" value="Acyl_CoA_acyltransferase"/>
</dbReference>
<proteinExistence type="predicted"/>
<dbReference type="PANTHER" id="PTHR42919:SF8">
    <property type="entry name" value="N-ALPHA-ACETYLTRANSFERASE 50"/>
    <property type="match status" value="1"/>
</dbReference>
<dbReference type="EMBL" id="WSRQ01000012">
    <property type="protein sequence ID" value="MVX63978.1"/>
    <property type="molecule type" value="Genomic_DNA"/>
</dbReference>
<dbReference type="Pfam" id="PF00583">
    <property type="entry name" value="Acetyltransf_1"/>
    <property type="match status" value="1"/>
</dbReference>
<evidence type="ECO:0000313" key="4">
    <source>
        <dbReference type="EMBL" id="MVX63978.1"/>
    </source>
</evidence>